<dbReference type="Proteomes" id="UP001262582">
    <property type="component" value="Unassembled WGS sequence"/>
</dbReference>
<gene>
    <name evidence="1" type="ORF">RM539_14985</name>
</gene>
<organism evidence="1 2">
    <name type="scientific">Autumnicola musiva</name>
    <dbReference type="NCBI Taxonomy" id="3075589"/>
    <lineage>
        <taxon>Bacteria</taxon>
        <taxon>Pseudomonadati</taxon>
        <taxon>Bacteroidota</taxon>
        <taxon>Flavobacteriia</taxon>
        <taxon>Flavobacteriales</taxon>
        <taxon>Flavobacteriaceae</taxon>
        <taxon>Autumnicola</taxon>
    </lineage>
</organism>
<dbReference type="EMBL" id="JAVRHK010000013">
    <property type="protein sequence ID" value="MDT0677889.1"/>
    <property type="molecule type" value="Genomic_DNA"/>
</dbReference>
<protein>
    <submittedName>
        <fullName evidence="1">Uncharacterized protein</fullName>
    </submittedName>
</protein>
<dbReference type="PROSITE" id="PS51257">
    <property type="entry name" value="PROKAR_LIPOPROTEIN"/>
    <property type="match status" value="1"/>
</dbReference>
<reference evidence="1 2" key="1">
    <citation type="submission" date="2023-09" db="EMBL/GenBank/DDBJ databases">
        <authorList>
            <person name="Rey-Velasco X."/>
        </authorList>
    </citation>
    <scope>NUCLEOTIDE SEQUENCE [LARGE SCALE GENOMIC DNA]</scope>
    <source>
        <strain evidence="1 2">F117</strain>
    </source>
</reference>
<dbReference type="RefSeq" id="WP_311504231.1">
    <property type="nucleotide sequence ID" value="NZ_JAVRHK010000013.1"/>
</dbReference>
<comment type="caution">
    <text evidence="1">The sequence shown here is derived from an EMBL/GenBank/DDBJ whole genome shotgun (WGS) entry which is preliminary data.</text>
</comment>
<keyword evidence="2" id="KW-1185">Reference proteome</keyword>
<evidence type="ECO:0000313" key="2">
    <source>
        <dbReference type="Proteomes" id="UP001262582"/>
    </source>
</evidence>
<sequence>MNKNFPVIILLLLILAGCKENKIVTNNPLHTAGGKDPIAYVDHNIVIAHSRWFFYTPQQCHLEWQNLVLQLMVVMVMKMDGKL</sequence>
<name>A0ABU3D8P9_9FLAO</name>
<accession>A0ABU3D8P9</accession>
<proteinExistence type="predicted"/>
<evidence type="ECO:0000313" key="1">
    <source>
        <dbReference type="EMBL" id="MDT0677889.1"/>
    </source>
</evidence>